<dbReference type="CDD" id="cd03413">
    <property type="entry name" value="CbiK_C"/>
    <property type="match status" value="1"/>
</dbReference>
<sequence length="254" mass="29073">MKKAILVTSFGTSHKDTRKKCLDSIQREVEEKYGNENVERAYTSGIIRRIIEKNEGIHIFDQKEGLKVLKDKGFEEIITMSLHILDGIEYSKLDDKFGKISKPLLADDKDLKKIVNNKEFNDFEGNDAIVFMGHGTENAADCIYQKLQDEYLKAGKDNIFIATVEGKVTIKDIVEKMKGKGFRNILLKPLMIVAGDHAKNDMSSDKKDSWKTILKNEGYKVTSVLKGMGEYKFIREMFMDKLKDVYICRGTIHM</sequence>
<dbReference type="SUPFAM" id="SSF53800">
    <property type="entry name" value="Chelatase"/>
    <property type="match status" value="1"/>
</dbReference>
<reference evidence="3 4" key="1">
    <citation type="submission" date="2019-07" db="EMBL/GenBank/DDBJ databases">
        <title>Complete Genome Sequence of Leptotrichia wadei Strain JMUB3936.</title>
        <authorList>
            <person name="Watanabe S."/>
            <person name="Cui L."/>
        </authorList>
    </citation>
    <scope>NUCLEOTIDE SEQUENCE [LARGE SCALE GENOMIC DNA]</scope>
    <source>
        <strain evidence="3 4">JMUB3936</strain>
    </source>
</reference>
<dbReference type="InterPro" id="IPR010388">
    <property type="entry name" value="Anaerobic_Co-chelatase"/>
</dbReference>
<dbReference type="GO" id="GO:0046872">
    <property type="term" value="F:metal ion binding"/>
    <property type="evidence" value="ECO:0007669"/>
    <property type="project" value="UniProtKB-KW"/>
</dbReference>
<evidence type="ECO:0000256" key="1">
    <source>
        <dbReference type="PIRSR" id="PIRSR033579-1"/>
    </source>
</evidence>
<dbReference type="GO" id="GO:0016852">
    <property type="term" value="F:sirohydrochlorin cobaltochelatase activity"/>
    <property type="evidence" value="ECO:0007669"/>
    <property type="project" value="InterPro"/>
</dbReference>
<dbReference type="Proteomes" id="UP000321944">
    <property type="component" value="Chromosome"/>
</dbReference>
<gene>
    <name evidence="3" type="ORF">JMUB3936_0073</name>
</gene>
<feature type="binding site" evidence="2">
    <location>
        <position position="197"/>
    </location>
    <ligand>
        <name>Co(2+)</name>
        <dbReference type="ChEBI" id="CHEBI:48828"/>
    </ligand>
</feature>
<evidence type="ECO:0000313" key="4">
    <source>
        <dbReference type="Proteomes" id="UP000321944"/>
    </source>
</evidence>
<feature type="binding site" evidence="2">
    <location>
        <position position="134"/>
    </location>
    <ligand>
        <name>Co(2+)</name>
        <dbReference type="ChEBI" id="CHEBI:48828"/>
    </ligand>
</feature>
<dbReference type="RefSeq" id="WP_147002701.1">
    <property type="nucleotide sequence ID" value="NZ_AP019841.1"/>
</dbReference>
<keyword evidence="2" id="KW-0170">Cobalt</keyword>
<feature type="binding site" evidence="2">
    <location>
        <position position="165"/>
    </location>
    <ligand>
        <name>Co(2+)</name>
        <dbReference type="ChEBI" id="CHEBI:48828"/>
    </ligand>
</feature>
<protein>
    <submittedName>
        <fullName evidence="3">Anaerobic cobalt chelatase</fullName>
    </submittedName>
</protein>
<dbReference type="AlphaFoldDB" id="A0A510KQ07"/>
<evidence type="ECO:0000256" key="2">
    <source>
        <dbReference type="PIRSR" id="PIRSR033579-3"/>
    </source>
</evidence>
<dbReference type="Pfam" id="PF06180">
    <property type="entry name" value="CbiK"/>
    <property type="match status" value="1"/>
</dbReference>
<dbReference type="OrthoDB" id="9770331at2"/>
<evidence type="ECO:0000313" key="3">
    <source>
        <dbReference type="EMBL" id="BBM53810.1"/>
    </source>
</evidence>
<organism evidence="3 4">
    <name type="scientific">Leptotrichia wadei</name>
    <dbReference type="NCBI Taxonomy" id="157687"/>
    <lineage>
        <taxon>Bacteria</taxon>
        <taxon>Fusobacteriati</taxon>
        <taxon>Fusobacteriota</taxon>
        <taxon>Fusobacteriia</taxon>
        <taxon>Fusobacteriales</taxon>
        <taxon>Leptotrichiaceae</taxon>
        <taxon>Leptotrichia</taxon>
    </lineage>
</organism>
<accession>A0A510KQ07</accession>
<dbReference type="GO" id="GO:0019251">
    <property type="term" value="P:anaerobic cobalamin biosynthetic process"/>
    <property type="evidence" value="ECO:0007669"/>
    <property type="project" value="InterPro"/>
</dbReference>
<keyword evidence="2" id="KW-0479">Metal-binding</keyword>
<dbReference type="Gene3D" id="3.40.50.1400">
    <property type="match status" value="2"/>
</dbReference>
<dbReference type="EMBL" id="AP019841">
    <property type="protein sequence ID" value="BBM53810.1"/>
    <property type="molecule type" value="Genomic_DNA"/>
</dbReference>
<name>A0A510KQ07_9FUSO</name>
<proteinExistence type="predicted"/>
<feature type="active site" description="Proton acceptor" evidence="1">
    <location>
        <position position="134"/>
    </location>
</feature>
<dbReference type="PIRSF" id="PIRSF033579">
    <property type="entry name" value="Anaer_Co_chel"/>
    <property type="match status" value="1"/>
</dbReference>